<evidence type="ECO:0000256" key="7">
    <source>
        <dbReference type="ARBA" id="ARBA00022840"/>
    </source>
</evidence>
<dbReference type="InterPro" id="IPR000977">
    <property type="entry name" value="DNA_ligase_ATP-dep"/>
</dbReference>
<evidence type="ECO:0000256" key="2">
    <source>
        <dbReference type="ARBA" id="ARBA00022598"/>
    </source>
</evidence>
<dbReference type="SUPFAM" id="SSF56091">
    <property type="entry name" value="DNA ligase/mRNA capping enzyme, catalytic domain"/>
    <property type="match status" value="1"/>
</dbReference>
<feature type="compositionally biased region" description="Basic residues" evidence="14">
    <location>
        <begin position="140"/>
        <end position="153"/>
    </location>
</feature>
<keyword evidence="5 12" id="KW-0547">Nucleotide-binding</keyword>
<evidence type="ECO:0000259" key="15">
    <source>
        <dbReference type="PROSITE" id="PS50160"/>
    </source>
</evidence>
<keyword evidence="6 12" id="KW-0227">DNA damage</keyword>
<dbReference type="InterPro" id="IPR012310">
    <property type="entry name" value="DNA_ligase_ATP-dep_cent"/>
</dbReference>
<reference evidence="16 17" key="1">
    <citation type="submission" date="2022-05" db="EMBL/GenBank/DDBJ databases">
        <authorList>
            <consortium name="Genoscope - CEA"/>
            <person name="William W."/>
        </authorList>
    </citation>
    <scope>NUCLEOTIDE SEQUENCE [LARGE SCALE GENOMIC DNA]</scope>
</reference>
<keyword evidence="3" id="KW-0132">Cell division</keyword>
<dbReference type="InterPro" id="IPR050191">
    <property type="entry name" value="ATP-dep_DNA_ligase"/>
</dbReference>
<evidence type="ECO:0000256" key="4">
    <source>
        <dbReference type="ARBA" id="ARBA00022705"/>
    </source>
</evidence>
<keyword evidence="10" id="KW-0131">Cell cycle</keyword>
<gene>
    <name evidence="16" type="ORF">PLOB_00035400</name>
</gene>
<feature type="compositionally biased region" description="Basic and acidic residues" evidence="14">
    <location>
        <begin position="113"/>
        <end position="127"/>
    </location>
</feature>
<dbReference type="SUPFAM" id="SSF117018">
    <property type="entry name" value="ATP-dependent DNA ligase DNA-binding domain"/>
    <property type="match status" value="1"/>
</dbReference>
<feature type="region of interest" description="Disordered" evidence="14">
    <location>
        <begin position="1"/>
        <end position="401"/>
    </location>
</feature>
<evidence type="ECO:0000313" key="16">
    <source>
        <dbReference type="EMBL" id="CAH3036816.1"/>
    </source>
</evidence>
<dbReference type="Gene3D" id="1.10.3260.10">
    <property type="entry name" value="DNA ligase, ATP-dependent, N-terminal domain"/>
    <property type="match status" value="1"/>
</dbReference>
<feature type="compositionally biased region" description="Polar residues" evidence="14">
    <location>
        <begin position="1025"/>
        <end position="1048"/>
    </location>
</feature>
<dbReference type="InterPro" id="IPR036599">
    <property type="entry name" value="DNA_ligase_N_sf"/>
</dbReference>
<dbReference type="EMBL" id="CALNXK010000005">
    <property type="protein sequence ID" value="CAH3036816.1"/>
    <property type="molecule type" value="Genomic_DNA"/>
</dbReference>
<protein>
    <recommendedName>
        <fullName evidence="12">DNA ligase</fullName>
        <ecNumber evidence="12">6.5.1.1</ecNumber>
    </recommendedName>
</protein>
<comment type="similarity">
    <text evidence="1 13">Belongs to the ATP-dependent DNA ligase family.</text>
</comment>
<evidence type="ECO:0000313" key="17">
    <source>
        <dbReference type="Proteomes" id="UP001159405"/>
    </source>
</evidence>
<evidence type="ECO:0000256" key="14">
    <source>
        <dbReference type="SAM" id="MobiDB-lite"/>
    </source>
</evidence>
<dbReference type="PROSITE" id="PS00697">
    <property type="entry name" value="DNA_LIGASE_A1"/>
    <property type="match status" value="1"/>
</dbReference>
<dbReference type="SUPFAM" id="SSF50249">
    <property type="entry name" value="Nucleic acid-binding proteins"/>
    <property type="match status" value="1"/>
</dbReference>
<feature type="compositionally biased region" description="Basic and acidic residues" evidence="14">
    <location>
        <begin position="290"/>
        <end position="339"/>
    </location>
</feature>
<accession>A0ABN8MZP6</accession>
<keyword evidence="8 12" id="KW-0233">DNA recombination</keyword>
<feature type="compositionally biased region" description="Basic and acidic residues" evidence="14">
    <location>
        <begin position="206"/>
        <end position="236"/>
    </location>
</feature>
<dbReference type="PROSITE" id="PS50160">
    <property type="entry name" value="DNA_LIGASE_A3"/>
    <property type="match status" value="1"/>
</dbReference>
<dbReference type="PANTHER" id="PTHR45674">
    <property type="entry name" value="DNA LIGASE 1/3 FAMILY MEMBER"/>
    <property type="match status" value="1"/>
</dbReference>
<evidence type="ECO:0000256" key="10">
    <source>
        <dbReference type="ARBA" id="ARBA00023306"/>
    </source>
</evidence>
<feature type="compositionally biased region" description="Basic and acidic residues" evidence="14">
    <location>
        <begin position="84"/>
        <end position="107"/>
    </location>
</feature>
<dbReference type="InterPro" id="IPR012309">
    <property type="entry name" value="DNA_ligase_ATP-dep_C"/>
</dbReference>
<dbReference type="InterPro" id="IPR012340">
    <property type="entry name" value="NA-bd_OB-fold"/>
</dbReference>
<evidence type="ECO:0000256" key="11">
    <source>
        <dbReference type="ARBA" id="ARBA00034003"/>
    </source>
</evidence>
<dbReference type="CDD" id="cd07900">
    <property type="entry name" value="Adenylation_DNA_ligase_I_Euk"/>
    <property type="match status" value="1"/>
</dbReference>
<sequence length="1058" mass="119032">MAQRGITAFFSPSTKPKSKCKSKSDEEDKEEFPRSKDVEIKDRTPLKFKPPSSELDSPPVKKSRQQKTRRILDDSSDEENNETIEEKTSLKQSGHVEEVKPHVEGQRDASLGKNDDVEKDKDKRQFLEVKSPQNELTLVPKRKTAARKPTKRKANNEQEPADEVKGVKRVKSEHTAKIVESCNSTVIENSKGKEKKERKKAVLNFPDKKESESSDGDNIEKISDSEHKSAKESERVKKSKNNIGQEQGKSKENNKDYKGDGDEDKPVSSNETELDQDQEKKKNVKRKGNKTQEDYGKKTKVDEKKLEKDIEEKQSCSSGNKEEEPAFEKDKSVEQDTACKSKKKTSGGFSDFFSPKRSKKSDVTGGKTEEKTKSDQQSQLTKKLSSTDQASDEESAGPVKATEYAPEKNYYHPIKNACWKFGEKVPYLAVAKTFQAIEDTSARLKITSILSNFFRSVIVLTPNDLLPCVYLCLNKLAPAYEGIELGIGDNVLMKAVSESTGRSLQQIKSDVGEKGDLGIVAESCRGKQRTMFAPPKLTAEGVFTKLKDIAMMTGHSSMTRKTEKIKGMFVACRDAEARYLIRSLGGKLRIGLAEQSVLTALGHAVLLTPPSKEFPPSIIDNAKHFSGDELKKKLDEAAMIVKTCHCEMPNYDRLIPSLLDHGLESLPKHCHLTPGIPLKPMLAHPSKGVEEVFKRFENAAFTCEFKYDGERAQIHVLENGDIHIYSRNQENNTSKYPDIIARMPKVLGDSVKSCIIDTEAVAWDREKKQILPFQILSTRKRKDADASEIKVQVCVYAFDLLYLNGKSYIKEPFRVRREALRSSFTEVEGEFMFAQSSDSVNTDDIGEFLDDSIKGNCEGLMVKTLEVDATYEIAKRSHNWLKLKKDYLTGVGDTLDVVVIGGYLGKGKRTGSYGGYLLACYDPENEEFQTICKIGTGFTDELLDKHYQFFKDHVISQPKAYYRYDDSLEPDHWFDAVQVWEIRAADLSISPVHKAAVGMVDPVKGISLRFPRFLRIRDDKKPEQATDSSQVAEMYRSQETVKNNTKSAATADESDDFY</sequence>
<evidence type="ECO:0000256" key="13">
    <source>
        <dbReference type="RuleBase" id="RU004196"/>
    </source>
</evidence>
<dbReference type="PROSITE" id="PS00333">
    <property type="entry name" value="DNA_LIGASE_A2"/>
    <property type="match status" value="1"/>
</dbReference>
<evidence type="ECO:0000256" key="8">
    <source>
        <dbReference type="ARBA" id="ARBA00023172"/>
    </source>
</evidence>
<dbReference type="Gene3D" id="2.40.50.140">
    <property type="entry name" value="Nucleic acid-binding proteins"/>
    <property type="match status" value="1"/>
</dbReference>
<keyword evidence="2 12" id="KW-0436">Ligase</keyword>
<dbReference type="InterPro" id="IPR016059">
    <property type="entry name" value="DNA_ligase_ATP-dep_CS"/>
</dbReference>
<evidence type="ECO:0000256" key="12">
    <source>
        <dbReference type="RuleBase" id="RU000617"/>
    </source>
</evidence>
<evidence type="ECO:0000256" key="6">
    <source>
        <dbReference type="ARBA" id="ARBA00022763"/>
    </source>
</evidence>
<keyword evidence="9 12" id="KW-0234">DNA repair</keyword>
<dbReference type="Proteomes" id="UP001159405">
    <property type="component" value="Unassembled WGS sequence"/>
</dbReference>
<feature type="domain" description="ATP-dependent DNA ligase family profile" evidence="15">
    <location>
        <begin position="786"/>
        <end position="922"/>
    </location>
</feature>
<evidence type="ECO:0000256" key="3">
    <source>
        <dbReference type="ARBA" id="ARBA00022618"/>
    </source>
</evidence>
<feature type="compositionally biased region" description="Basic and acidic residues" evidence="14">
    <location>
        <begin position="248"/>
        <end position="266"/>
    </location>
</feature>
<comment type="caution">
    <text evidence="16">The sequence shown here is derived from an EMBL/GenBank/DDBJ whole genome shotgun (WGS) entry which is preliminary data.</text>
</comment>
<feature type="compositionally biased region" description="Acidic residues" evidence="14">
    <location>
        <begin position="74"/>
        <end position="83"/>
    </location>
</feature>
<dbReference type="Pfam" id="PF01068">
    <property type="entry name" value="DNA_ligase_A_M"/>
    <property type="match status" value="1"/>
</dbReference>
<proteinExistence type="inferred from homology"/>
<name>A0ABN8MZP6_9CNID</name>
<comment type="catalytic activity">
    <reaction evidence="11 12">
        <text>ATP + (deoxyribonucleotide)n-3'-hydroxyl + 5'-phospho-(deoxyribonucleotide)m = (deoxyribonucleotide)n+m + AMP + diphosphate.</text>
        <dbReference type="EC" id="6.5.1.1"/>
    </reaction>
</comment>
<keyword evidence="7 12" id="KW-0067">ATP-binding</keyword>
<feature type="region of interest" description="Disordered" evidence="14">
    <location>
        <begin position="1020"/>
        <end position="1058"/>
    </location>
</feature>
<dbReference type="Gene3D" id="3.30.1490.70">
    <property type="match status" value="1"/>
</dbReference>
<keyword evidence="17" id="KW-1185">Reference proteome</keyword>
<dbReference type="EC" id="6.5.1.1" evidence="12"/>
<dbReference type="Gene3D" id="3.30.470.30">
    <property type="entry name" value="DNA ligase/mRNA capping enzyme"/>
    <property type="match status" value="1"/>
</dbReference>
<dbReference type="Pfam" id="PF04675">
    <property type="entry name" value="DNA_ligase_A_N"/>
    <property type="match status" value="1"/>
</dbReference>
<keyword evidence="4" id="KW-0235">DNA replication</keyword>
<feature type="compositionally biased region" description="Polar residues" evidence="14">
    <location>
        <begin position="375"/>
        <end position="389"/>
    </location>
</feature>
<feature type="compositionally biased region" description="Basic and acidic residues" evidence="14">
    <location>
        <begin position="22"/>
        <end position="45"/>
    </location>
</feature>
<evidence type="ECO:0000256" key="1">
    <source>
        <dbReference type="ARBA" id="ARBA00007572"/>
    </source>
</evidence>
<feature type="compositionally biased region" description="Basic and acidic residues" evidence="14">
    <location>
        <begin position="162"/>
        <end position="177"/>
    </location>
</feature>
<evidence type="ECO:0000256" key="5">
    <source>
        <dbReference type="ARBA" id="ARBA00022741"/>
    </source>
</evidence>
<dbReference type="PANTHER" id="PTHR45674:SF4">
    <property type="entry name" value="DNA LIGASE 1"/>
    <property type="match status" value="1"/>
</dbReference>
<evidence type="ECO:0000256" key="9">
    <source>
        <dbReference type="ARBA" id="ARBA00023204"/>
    </source>
</evidence>
<organism evidence="16 17">
    <name type="scientific">Porites lobata</name>
    <dbReference type="NCBI Taxonomy" id="104759"/>
    <lineage>
        <taxon>Eukaryota</taxon>
        <taxon>Metazoa</taxon>
        <taxon>Cnidaria</taxon>
        <taxon>Anthozoa</taxon>
        <taxon>Hexacorallia</taxon>
        <taxon>Scleractinia</taxon>
        <taxon>Fungiina</taxon>
        <taxon>Poritidae</taxon>
        <taxon>Porites</taxon>
    </lineage>
</organism>
<dbReference type="CDD" id="cd07969">
    <property type="entry name" value="OBF_DNA_ligase_I"/>
    <property type="match status" value="1"/>
</dbReference>
<dbReference type="InterPro" id="IPR012308">
    <property type="entry name" value="DNA_ligase_ATP-dep_N"/>
</dbReference>
<dbReference type="Pfam" id="PF04679">
    <property type="entry name" value="DNA_ligase_A_C"/>
    <property type="match status" value="1"/>
</dbReference>
<dbReference type="NCBIfam" id="TIGR00574">
    <property type="entry name" value="dnl1"/>
    <property type="match status" value="1"/>
</dbReference>